<keyword evidence="3" id="KW-1003">Cell membrane</keyword>
<evidence type="ECO:0000256" key="2">
    <source>
        <dbReference type="ARBA" id="ARBA00006679"/>
    </source>
</evidence>
<dbReference type="Pfam" id="PF07681">
    <property type="entry name" value="DoxX"/>
    <property type="match status" value="1"/>
</dbReference>
<keyword evidence="6 7" id="KW-0472">Membrane</keyword>
<dbReference type="EMBL" id="AP024484">
    <property type="protein sequence ID" value="BCS84698.1"/>
    <property type="molecule type" value="Genomic_DNA"/>
</dbReference>
<name>A0ABM7NW27_9BACT</name>
<keyword evidence="4 7" id="KW-0812">Transmembrane</keyword>
<dbReference type="PANTHER" id="PTHR33452:SF1">
    <property type="entry name" value="INNER MEMBRANE PROTEIN YPHA-RELATED"/>
    <property type="match status" value="1"/>
</dbReference>
<gene>
    <name evidence="8" type="ORF">prwr041_05910</name>
</gene>
<evidence type="ECO:0000313" key="8">
    <source>
        <dbReference type="EMBL" id="BCS84698.1"/>
    </source>
</evidence>
<keyword evidence="5 7" id="KW-1133">Transmembrane helix</keyword>
<dbReference type="InterPro" id="IPR051907">
    <property type="entry name" value="DoxX-like_oxidoreductase"/>
</dbReference>
<dbReference type="RefSeq" id="WP_207154865.1">
    <property type="nucleotide sequence ID" value="NZ_AP024484.1"/>
</dbReference>
<evidence type="ECO:0000256" key="5">
    <source>
        <dbReference type="ARBA" id="ARBA00022989"/>
    </source>
</evidence>
<comment type="similarity">
    <text evidence="2">Belongs to the DoxX family.</text>
</comment>
<evidence type="ECO:0000313" key="9">
    <source>
        <dbReference type="Proteomes" id="UP001319045"/>
    </source>
</evidence>
<evidence type="ECO:0000256" key="1">
    <source>
        <dbReference type="ARBA" id="ARBA00004651"/>
    </source>
</evidence>
<comment type="subcellular location">
    <subcellularLocation>
        <location evidence="1">Cell membrane</location>
        <topology evidence="1">Multi-pass membrane protein</topology>
    </subcellularLocation>
</comment>
<feature type="transmembrane region" description="Helical" evidence="7">
    <location>
        <begin position="113"/>
        <end position="132"/>
    </location>
</feature>
<evidence type="ECO:0000256" key="7">
    <source>
        <dbReference type="SAM" id="Phobius"/>
    </source>
</evidence>
<keyword evidence="9" id="KW-1185">Reference proteome</keyword>
<sequence>MKWSKDFMRDQDFGLLVLRLSTGGLLLFHGFSKLINGVGPIGEMLTAMGLPSFIAYGTLLVELVAAMFIVFGLWTRAAAVAVAFNMVIAILMVHVSQIFTLSPQGGWAIELPMLYLLPALALAFIGGGRYAITRNDIFS</sequence>
<proteinExistence type="inferred from homology"/>
<evidence type="ECO:0000256" key="4">
    <source>
        <dbReference type="ARBA" id="ARBA00022692"/>
    </source>
</evidence>
<dbReference type="Proteomes" id="UP001319045">
    <property type="component" value="Chromosome"/>
</dbReference>
<evidence type="ECO:0000256" key="3">
    <source>
        <dbReference type="ARBA" id="ARBA00022475"/>
    </source>
</evidence>
<organism evidence="8 9">
    <name type="scientific">Prevotella herbatica</name>
    <dbReference type="NCBI Taxonomy" id="2801997"/>
    <lineage>
        <taxon>Bacteria</taxon>
        <taxon>Pseudomonadati</taxon>
        <taxon>Bacteroidota</taxon>
        <taxon>Bacteroidia</taxon>
        <taxon>Bacteroidales</taxon>
        <taxon>Prevotellaceae</taxon>
        <taxon>Prevotella</taxon>
    </lineage>
</organism>
<dbReference type="PANTHER" id="PTHR33452">
    <property type="entry name" value="OXIDOREDUCTASE CATD-RELATED"/>
    <property type="match status" value="1"/>
</dbReference>
<evidence type="ECO:0000256" key="6">
    <source>
        <dbReference type="ARBA" id="ARBA00023136"/>
    </source>
</evidence>
<dbReference type="InterPro" id="IPR032808">
    <property type="entry name" value="DoxX"/>
</dbReference>
<feature type="transmembrane region" description="Helical" evidence="7">
    <location>
        <begin position="53"/>
        <end position="74"/>
    </location>
</feature>
<feature type="transmembrane region" description="Helical" evidence="7">
    <location>
        <begin position="81"/>
        <end position="101"/>
    </location>
</feature>
<accession>A0ABM7NW27</accession>
<reference evidence="8 9" key="1">
    <citation type="journal article" date="2022" name="Int. J. Syst. Evol. Microbiol.">
        <title>Prevotella herbatica sp. nov., a plant polysaccharide-decomposing anaerobic bacterium isolated from a methanogenic reactor.</title>
        <authorList>
            <person name="Uek A."/>
            <person name="Tonouchi A."/>
            <person name="Kaku N."/>
            <person name="Ueki K."/>
        </authorList>
    </citation>
    <scope>NUCLEOTIDE SEQUENCE [LARGE SCALE GENOMIC DNA]</scope>
    <source>
        <strain evidence="8 9">WR041</strain>
    </source>
</reference>
<protein>
    <submittedName>
        <fullName evidence="8">GntR family transcriptional regulator</fullName>
    </submittedName>
</protein>